<evidence type="ECO:0000259" key="1">
    <source>
        <dbReference type="Pfam" id="PF00534"/>
    </source>
</evidence>
<name>A0A6N3DIN0_EUBLI</name>
<dbReference type="InterPro" id="IPR028098">
    <property type="entry name" value="Glyco_trans_4-like_N"/>
</dbReference>
<gene>
    <name evidence="3" type="primary">pglH</name>
    <name evidence="3" type="ORF">ELLFYP34_03131</name>
</gene>
<dbReference type="SUPFAM" id="SSF53756">
    <property type="entry name" value="UDP-Glycosyltransferase/glycogen phosphorylase"/>
    <property type="match status" value="1"/>
</dbReference>
<dbReference type="Pfam" id="PF00534">
    <property type="entry name" value="Glycos_transf_1"/>
    <property type="match status" value="1"/>
</dbReference>
<dbReference type="EC" id="2.4.1.292" evidence="3"/>
<proteinExistence type="predicted"/>
<dbReference type="PANTHER" id="PTHR12526">
    <property type="entry name" value="GLYCOSYLTRANSFERASE"/>
    <property type="match status" value="1"/>
</dbReference>
<feature type="domain" description="Glycosyltransferase subfamily 4-like N-terminal" evidence="2">
    <location>
        <begin position="13"/>
        <end position="166"/>
    </location>
</feature>
<dbReference type="Pfam" id="PF13439">
    <property type="entry name" value="Glyco_transf_4"/>
    <property type="match status" value="1"/>
</dbReference>
<accession>A0A6N3DIN0</accession>
<keyword evidence="3" id="KW-0328">Glycosyltransferase</keyword>
<reference evidence="3" key="1">
    <citation type="submission" date="2019-11" db="EMBL/GenBank/DDBJ databases">
        <authorList>
            <person name="Feng L."/>
        </authorList>
    </citation>
    <scope>NUCLEOTIDE SEQUENCE</scope>
    <source>
        <strain evidence="3">ElimosumLFYP34</strain>
    </source>
</reference>
<dbReference type="InterPro" id="IPR001296">
    <property type="entry name" value="Glyco_trans_1"/>
</dbReference>
<dbReference type="EMBL" id="CACRTR010000009">
    <property type="protein sequence ID" value="VYU28055.1"/>
    <property type="molecule type" value="Genomic_DNA"/>
</dbReference>
<organism evidence="3">
    <name type="scientific">Eubacterium limosum</name>
    <dbReference type="NCBI Taxonomy" id="1736"/>
    <lineage>
        <taxon>Bacteria</taxon>
        <taxon>Bacillati</taxon>
        <taxon>Bacillota</taxon>
        <taxon>Clostridia</taxon>
        <taxon>Eubacteriales</taxon>
        <taxon>Eubacteriaceae</taxon>
        <taxon>Eubacterium</taxon>
    </lineage>
</organism>
<evidence type="ECO:0000313" key="3">
    <source>
        <dbReference type="EMBL" id="VYU28055.1"/>
    </source>
</evidence>
<feature type="domain" description="Glycosyl transferase family 1" evidence="1">
    <location>
        <begin position="180"/>
        <end position="340"/>
    </location>
</feature>
<dbReference type="AlphaFoldDB" id="A0A6N3DIN0"/>
<dbReference type="GO" id="GO:0016757">
    <property type="term" value="F:glycosyltransferase activity"/>
    <property type="evidence" value="ECO:0007669"/>
    <property type="project" value="UniProtKB-KW"/>
</dbReference>
<dbReference type="Gene3D" id="3.40.50.2000">
    <property type="entry name" value="Glycogen Phosphorylase B"/>
    <property type="match status" value="2"/>
</dbReference>
<sequence>MKILCFIDNLGSGGAQRRFTNLAVLFRKAGHQISFLTYSEGDFFKKTLDEAEIPVTKISVPSKVFKFLQIIRFLRNFDGDVVISVMESPNALACLAKIKSTGWKLITTESSSREQTFQSFKRKVANRLERRADAKICNSERARGMWLRHYPDYADKLKVIYNPVSLTGYGQKRSSEEQEVVRLLVAASYQPIKNVVGVIEAVHTLPEAVRKKLRIDWYGRKEAIRGDDQTYRNADKKIIDYGLEKTIHLHSETPFIYERMAEADAVALFSKAEGLPNVICEGMCLGKPIVMSCVSDYRVIVNGNGILCDPQEVPSMAEALMKIAGTSEEERRIMGQKSKEMAQCLFDPAVIRDQWLAVMENEMR</sequence>
<keyword evidence="3" id="KW-0808">Transferase</keyword>
<protein>
    <submittedName>
        <fullName evidence="3">GalNAc-alpha-(1-&gt;4)-GalNAc-alpha-(1-&gt;3)-diNAcBac-PP-undecaprenol alpha-1,4-N-acetyl-D-galactosaminyltransferase</fullName>
        <ecNumber evidence="3">2.4.1.292</ecNumber>
    </submittedName>
</protein>
<evidence type="ECO:0000259" key="2">
    <source>
        <dbReference type="Pfam" id="PF13439"/>
    </source>
</evidence>